<name>A0A3P7LVP2_DIBLA</name>
<feature type="coiled-coil region" evidence="1">
    <location>
        <begin position="2"/>
        <end position="124"/>
    </location>
</feature>
<sequence>MEADYLEEIEQLRREYSELQNELKATRHTQPVCQDQTSASLAEPDPELLDMLTSENKDLKNKLKAVELENRGLHERLDILELTKDATSMNLTSDPVLAETNLELERLREQLQVYQSERARMERFLAEKDADIESVRCHASELQMALNVSHLIAAWRHFCLISTVL</sequence>
<dbReference type="OrthoDB" id="6254539at2759"/>
<dbReference type="Proteomes" id="UP000281553">
    <property type="component" value="Unassembled WGS sequence"/>
</dbReference>
<protein>
    <recommendedName>
        <fullName evidence="4">Hook C-terminal domain-containing protein</fullName>
    </recommendedName>
</protein>
<evidence type="ECO:0000313" key="3">
    <source>
        <dbReference type="Proteomes" id="UP000281553"/>
    </source>
</evidence>
<gene>
    <name evidence="2" type="ORF">DILT_LOCUS11498</name>
</gene>
<keyword evidence="3" id="KW-1185">Reference proteome</keyword>
<organism evidence="2 3">
    <name type="scientific">Dibothriocephalus latus</name>
    <name type="common">Fish tapeworm</name>
    <name type="synonym">Diphyllobothrium latum</name>
    <dbReference type="NCBI Taxonomy" id="60516"/>
    <lineage>
        <taxon>Eukaryota</taxon>
        <taxon>Metazoa</taxon>
        <taxon>Spiralia</taxon>
        <taxon>Lophotrochozoa</taxon>
        <taxon>Platyhelminthes</taxon>
        <taxon>Cestoda</taxon>
        <taxon>Eucestoda</taxon>
        <taxon>Diphyllobothriidea</taxon>
        <taxon>Diphyllobothriidae</taxon>
        <taxon>Dibothriocephalus</taxon>
    </lineage>
</organism>
<keyword evidence="1" id="KW-0175">Coiled coil</keyword>
<evidence type="ECO:0008006" key="4">
    <source>
        <dbReference type="Google" id="ProtNLM"/>
    </source>
</evidence>
<evidence type="ECO:0000313" key="2">
    <source>
        <dbReference type="EMBL" id="VDN15667.1"/>
    </source>
</evidence>
<reference evidence="2 3" key="1">
    <citation type="submission" date="2018-11" db="EMBL/GenBank/DDBJ databases">
        <authorList>
            <consortium name="Pathogen Informatics"/>
        </authorList>
    </citation>
    <scope>NUCLEOTIDE SEQUENCE [LARGE SCALE GENOMIC DNA]</scope>
</reference>
<dbReference type="EMBL" id="UYRU01063217">
    <property type="protein sequence ID" value="VDN15667.1"/>
    <property type="molecule type" value="Genomic_DNA"/>
</dbReference>
<accession>A0A3P7LVP2</accession>
<dbReference type="AlphaFoldDB" id="A0A3P7LVP2"/>
<evidence type="ECO:0000256" key="1">
    <source>
        <dbReference type="SAM" id="Coils"/>
    </source>
</evidence>
<proteinExistence type="predicted"/>